<evidence type="ECO:0000256" key="1">
    <source>
        <dbReference type="SAM" id="MobiDB-lite"/>
    </source>
</evidence>
<accession>M2SDT7</accession>
<sequence length="114" mass="12968">MNGISSARKPARKRTIPVQVQDIGRIYQRGDQQQRRPGIGKGQEARRPGGGDKSRGWRRRGCRRCGLVARDRREDALPAAPVVPRRLPDQLQKQGQRVRSARRQRILLRSIPAC</sequence>
<dbReference type="AlphaFoldDB" id="M2SDT7"/>
<proteinExistence type="predicted"/>
<dbReference type="EMBL" id="AMRV01000003">
    <property type="protein sequence ID" value="EMD83530.1"/>
    <property type="molecule type" value="Genomic_DNA"/>
</dbReference>
<evidence type="ECO:0000313" key="2">
    <source>
        <dbReference type="EMBL" id="EMD83530.1"/>
    </source>
</evidence>
<organism evidence="2 3">
    <name type="scientific">Pacificimonas flava</name>
    <dbReference type="NCBI Taxonomy" id="1234595"/>
    <lineage>
        <taxon>Bacteria</taxon>
        <taxon>Pseudomonadati</taxon>
        <taxon>Pseudomonadota</taxon>
        <taxon>Alphaproteobacteria</taxon>
        <taxon>Sphingomonadales</taxon>
        <taxon>Sphingosinicellaceae</taxon>
        <taxon>Pacificimonas</taxon>
    </lineage>
</organism>
<evidence type="ECO:0000313" key="3">
    <source>
        <dbReference type="Proteomes" id="UP000011717"/>
    </source>
</evidence>
<protein>
    <submittedName>
        <fullName evidence="2">Uncharacterized protein</fullName>
    </submittedName>
</protein>
<feature type="region of interest" description="Disordered" evidence="1">
    <location>
        <begin position="1"/>
        <end position="58"/>
    </location>
</feature>
<keyword evidence="3" id="KW-1185">Reference proteome</keyword>
<gene>
    <name evidence="2" type="ORF">C725_1431</name>
</gene>
<name>M2SDT7_9SPHN</name>
<comment type="caution">
    <text evidence="2">The sequence shown here is derived from an EMBL/GenBank/DDBJ whole genome shotgun (WGS) entry which is preliminary data.</text>
</comment>
<dbReference type="Proteomes" id="UP000011717">
    <property type="component" value="Unassembled WGS sequence"/>
</dbReference>
<feature type="compositionally biased region" description="Basic and acidic residues" evidence="1">
    <location>
        <begin position="43"/>
        <end position="55"/>
    </location>
</feature>
<reference evidence="2 3" key="1">
    <citation type="journal article" date="2013" name="Genome Announc.">
        <title>Draft Genome Sequence of Strain JLT2015T, Belonging to the Family Sphingomonadaceae of the Alphaproteobacteria.</title>
        <authorList>
            <person name="Tang K."/>
            <person name="Liu K."/>
            <person name="Li S."/>
            <person name="Jiao N."/>
        </authorList>
    </citation>
    <scope>NUCLEOTIDE SEQUENCE [LARGE SCALE GENOMIC DNA]</scope>
    <source>
        <strain evidence="2 3">JLT2015</strain>
    </source>
</reference>